<dbReference type="RefSeq" id="WP_168918292.1">
    <property type="nucleotide sequence ID" value="NZ_CP050804.1"/>
</dbReference>
<protein>
    <submittedName>
        <fullName evidence="1">2-oxo-hepta-3-ene-1,7-dioate hydratase</fullName>
    </submittedName>
</protein>
<dbReference type="PANTHER" id="PTHR30143:SF0">
    <property type="entry name" value="2-KETO-4-PENTENOATE HYDRATASE"/>
    <property type="match status" value="1"/>
</dbReference>
<accession>A0A6H2EMR9</accession>
<dbReference type="Proteomes" id="UP000502298">
    <property type="component" value="Chromosome"/>
</dbReference>
<dbReference type="KEGG" id="arca:HC352_07495"/>
<dbReference type="GO" id="GO:0008684">
    <property type="term" value="F:2-oxopent-4-enoate hydratase activity"/>
    <property type="evidence" value="ECO:0007669"/>
    <property type="project" value="TreeGrafter"/>
</dbReference>
<proteinExistence type="predicted"/>
<dbReference type="EMBL" id="CP050804">
    <property type="protein sequence ID" value="QJC22370.1"/>
    <property type="molecule type" value="Genomic_DNA"/>
</dbReference>
<dbReference type="SUPFAM" id="SSF56529">
    <property type="entry name" value="FAH"/>
    <property type="match status" value="1"/>
</dbReference>
<organism evidence="1 2">
    <name type="scientific">Arcanobacterium buesumense</name>
    <dbReference type="NCBI Taxonomy" id="2722751"/>
    <lineage>
        <taxon>Bacteria</taxon>
        <taxon>Bacillati</taxon>
        <taxon>Actinomycetota</taxon>
        <taxon>Actinomycetes</taxon>
        <taxon>Actinomycetales</taxon>
        <taxon>Actinomycetaceae</taxon>
        <taxon>Arcanobacterium</taxon>
    </lineage>
</organism>
<evidence type="ECO:0000313" key="2">
    <source>
        <dbReference type="Proteomes" id="UP000502298"/>
    </source>
</evidence>
<evidence type="ECO:0000313" key="1">
    <source>
        <dbReference type="EMBL" id="QJC22370.1"/>
    </source>
</evidence>
<keyword evidence="2" id="KW-1185">Reference proteome</keyword>
<name>A0A6H2EMR9_9ACTO</name>
<gene>
    <name evidence="1" type="ORF">HC352_07495</name>
</gene>
<dbReference type="GO" id="GO:0005737">
    <property type="term" value="C:cytoplasm"/>
    <property type="evidence" value="ECO:0007669"/>
    <property type="project" value="TreeGrafter"/>
</dbReference>
<sequence>MDRSLAADIARKLSTAQHTHELLARISEQLPHATLDDAYEIQAAWVEEQLDAGRHRAGWKIGLTARAAQDSRGITEPTYGTIFRDMIYSNSALIDFDMFNKPRVEVELAFILKDRLEGPHVTMYDVLRATEFITPAIEILSSRVSGPGRTVVDSVADNSYFGAMVMGGRPLPPEDVDMRWISALLYKNEVIEETGVAAGVMNHPAHGVAWLANTLAQQNQFLDAGEIILAGSFTRAMPVERGDVVLSDYGRMGTITARFV</sequence>
<dbReference type="Gene3D" id="3.90.850.10">
    <property type="entry name" value="Fumarylacetoacetase-like, C-terminal domain"/>
    <property type="match status" value="1"/>
</dbReference>
<dbReference type="InterPro" id="IPR050772">
    <property type="entry name" value="Hydratase-Decarb/MhpD_sf"/>
</dbReference>
<dbReference type="AlphaFoldDB" id="A0A6H2EMR9"/>
<reference evidence="1 2" key="1">
    <citation type="submission" date="2020-03" db="EMBL/GenBank/DDBJ databases">
        <title>Complete genome of Arcanobacterium buesumensis sp. nov. strain 2701.</title>
        <authorList>
            <person name="Borowiak M."/>
            <person name="Alssahen M."/>
            <person name="Laemmler C."/>
            <person name="Malorny B."/>
            <person name="Hassan A."/>
            <person name="Prenger-Berninghoff E."/>
            <person name="Ploetz M."/>
            <person name="Abdulmawjood A."/>
        </authorList>
    </citation>
    <scope>NUCLEOTIDE SEQUENCE [LARGE SCALE GENOMIC DNA]</scope>
    <source>
        <strain evidence="1 2">2701</strain>
    </source>
</reference>
<dbReference type="InterPro" id="IPR036663">
    <property type="entry name" value="Fumarylacetoacetase_C_sf"/>
</dbReference>
<dbReference type="PANTHER" id="PTHR30143">
    <property type="entry name" value="ACID HYDRATASE"/>
    <property type="match status" value="1"/>
</dbReference>